<comment type="caution">
    <text evidence="3">The sequence shown here is derived from an EMBL/GenBank/DDBJ whole genome shotgun (WGS) entry which is preliminary data.</text>
</comment>
<gene>
    <name evidence="3" type="ORF">BGZ95_002455</name>
</gene>
<keyword evidence="4" id="KW-1185">Reference proteome</keyword>
<dbReference type="Proteomes" id="UP001194580">
    <property type="component" value="Unassembled WGS sequence"/>
</dbReference>
<keyword evidence="2" id="KW-0812">Transmembrane</keyword>
<name>A0AAD4D5G8_9FUNG</name>
<keyword evidence="2" id="KW-1133">Transmembrane helix</keyword>
<feature type="transmembrane region" description="Helical" evidence="2">
    <location>
        <begin position="12"/>
        <end position="32"/>
    </location>
</feature>
<evidence type="ECO:0000313" key="3">
    <source>
        <dbReference type="EMBL" id="KAG0268448.1"/>
    </source>
</evidence>
<dbReference type="EMBL" id="JAAAIL010001521">
    <property type="protein sequence ID" value="KAG0268448.1"/>
    <property type="molecule type" value="Genomic_DNA"/>
</dbReference>
<keyword evidence="2" id="KW-0472">Membrane</keyword>
<reference evidence="3" key="1">
    <citation type="journal article" date="2020" name="Fungal Divers.">
        <title>Resolving the Mortierellaceae phylogeny through synthesis of multi-gene phylogenetics and phylogenomics.</title>
        <authorList>
            <person name="Vandepol N."/>
            <person name="Liber J."/>
            <person name="Desiro A."/>
            <person name="Na H."/>
            <person name="Kennedy M."/>
            <person name="Barry K."/>
            <person name="Grigoriev I.V."/>
            <person name="Miller A.N."/>
            <person name="O'Donnell K."/>
            <person name="Stajich J.E."/>
            <person name="Bonito G."/>
        </authorList>
    </citation>
    <scope>NUCLEOTIDE SEQUENCE</scope>
    <source>
        <strain evidence="3">NRRL 28262</strain>
    </source>
</reference>
<protein>
    <recommendedName>
        <fullName evidence="5">Ion transport domain-containing protein</fullName>
    </recommendedName>
</protein>
<accession>A0AAD4D5G8</accession>
<evidence type="ECO:0008006" key="5">
    <source>
        <dbReference type="Google" id="ProtNLM"/>
    </source>
</evidence>
<feature type="region of interest" description="Disordered" evidence="1">
    <location>
        <begin position="99"/>
        <end position="123"/>
    </location>
</feature>
<proteinExistence type="predicted"/>
<dbReference type="AlphaFoldDB" id="A0AAD4D5G8"/>
<evidence type="ECO:0000256" key="2">
    <source>
        <dbReference type="SAM" id="Phobius"/>
    </source>
</evidence>
<sequence>MFTQPNWAFHTMMIMYLFFTVILMLNVLIALINTGYDENDTTWELDWLQNRLLYIESAENLSHSIPGLREKYDIFPQEIYYCLSEAKIQEYKARWGKKDGLWSPKDDDLWTGPKETKKDSWEQKMEEFRRQTDELQKKRIGK</sequence>
<organism evidence="3 4">
    <name type="scientific">Linnemannia exigua</name>
    <dbReference type="NCBI Taxonomy" id="604196"/>
    <lineage>
        <taxon>Eukaryota</taxon>
        <taxon>Fungi</taxon>
        <taxon>Fungi incertae sedis</taxon>
        <taxon>Mucoromycota</taxon>
        <taxon>Mortierellomycotina</taxon>
        <taxon>Mortierellomycetes</taxon>
        <taxon>Mortierellales</taxon>
        <taxon>Mortierellaceae</taxon>
        <taxon>Linnemannia</taxon>
    </lineage>
</organism>
<evidence type="ECO:0000313" key="4">
    <source>
        <dbReference type="Proteomes" id="UP001194580"/>
    </source>
</evidence>
<evidence type="ECO:0000256" key="1">
    <source>
        <dbReference type="SAM" id="MobiDB-lite"/>
    </source>
</evidence>